<dbReference type="Gene3D" id="3.40.50.150">
    <property type="entry name" value="Vaccinia Virus protein VP39"/>
    <property type="match status" value="1"/>
</dbReference>
<dbReference type="GO" id="GO:0032259">
    <property type="term" value="P:methylation"/>
    <property type="evidence" value="ECO:0007669"/>
    <property type="project" value="UniProtKB-KW"/>
</dbReference>
<keyword evidence="2" id="KW-0949">S-adenosyl-L-methionine</keyword>
<dbReference type="PANTHER" id="PTHR43861">
    <property type="entry name" value="TRANS-ACONITATE 2-METHYLTRANSFERASE-RELATED"/>
    <property type="match status" value="1"/>
</dbReference>
<dbReference type="GeneID" id="68866261"/>
<evidence type="ECO:0000313" key="5">
    <source>
        <dbReference type="Proteomes" id="UP001319921"/>
    </source>
</evidence>
<dbReference type="GO" id="GO:0008168">
    <property type="term" value="F:methyltransferase activity"/>
    <property type="evidence" value="ECO:0007669"/>
    <property type="project" value="UniProtKB-KW"/>
</dbReference>
<dbReference type="RefSeq" id="WP_229572374.1">
    <property type="nucleotide sequence ID" value="NZ_AP025226.1"/>
</dbReference>
<dbReference type="EMBL" id="AP025226">
    <property type="protein sequence ID" value="BDB98516.1"/>
    <property type="molecule type" value="Genomic_DNA"/>
</dbReference>
<name>A0AAQ4CRT5_9CREN</name>
<dbReference type="SUPFAM" id="SSF53335">
    <property type="entry name" value="S-adenosyl-L-methionine-dependent methyltransferases"/>
    <property type="match status" value="1"/>
</dbReference>
<evidence type="ECO:0000313" key="4">
    <source>
        <dbReference type="EMBL" id="BDB98516.1"/>
    </source>
</evidence>
<proteinExistence type="predicted"/>
<dbReference type="AlphaFoldDB" id="A0AAQ4CRT5"/>
<dbReference type="Proteomes" id="UP001319921">
    <property type="component" value="Chromosome"/>
</dbReference>
<organism evidence="4 5">
    <name type="scientific">Saccharolobus caldissimus</name>
    <dbReference type="NCBI Taxonomy" id="1702097"/>
    <lineage>
        <taxon>Archaea</taxon>
        <taxon>Thermoproteota</taxon>
        <taxon>Thermoprotei</taxon>
        <taxon>Sulfolobales</taxon>
        <taxon>Sulfolobaceae</taxon>
        <taxon>Saccharolobus</taxon>
    </lineage>
</organism>
<dbReference type="InterPro" id="IPR029063">
    <property type="entry name" value="SAM-dependent_MTases_sf"/>
</dbReference>
<accession>A0AAQ4CRT5</accession>
<evidence type="ECO:0000259" key="3">
    <source>
        <dbReference type="Pfam" id="PF13847"/>
    </source>
</evidence>
<feature type="domain" description="Methyltransferase" evidence="3">
    <location>
        <begin position="35"/>
        <end position="141"/>
    </location>
</feature>
<keyword evidence="5" id="KW-1185">Reference proteome</keyword>
<dbReference type="Pfam" id="PF13847">
    <property type="entry name" value="Methyltransf_31"/>
    <property type="match status" value="1"/>
</dbReference>
<sequence>MGHRKNINDRHISPFLLNNPIRRLFENQKEILKYIKEGMVVLDHGCGPGYYTIPIARKVKEKGLVYAIDSDRRQIEILNKKLKGLKINNVITYVSRDLSPIPSNSVDFVLSKDVLCCTVLHEELAEDIIRVLKPGGMAYISIRKGFGSDPRNISAEKLFSLFPSYIKRKNGLLSAWVLFIKS</sequence>
<dbReference type="KEGG" id="scas:SACC_15330"/>
<keyword evidence="1" id="KW-0808">Transferase</keyword>
<evidence type="ECO:0000256" key="1">
    <source>
        <dbReference type="ARBA" id="ARBA00022603"/>
    </source>
</evidence>
<dbReference type="InterPro" id="IPR025714">
    <property type="entry name" value="Methyltranfer_dom"/>
</dbReference>
<dbReference type="CDD" id="cd02440">
    <property type="entry name" value="AdoMet_MTases"/>
    <property type="match status" value="1"/>
</dbReference>
<reference evidence="4 5" key="1">
    <citation type="journal article" date="2022" name="Microbiol. Resour. Announc.">
        <title>Complete Genome Sequence of the Hyperthermophilic and Acidophilic Archaeon Saccharolobus caldissimus Strain HS-3T.</title>
        <authorList>
            <person name="Sakai H.D."/>
            <person name="Kurosawa N."/>
        </authorList>
    </citation>
    <scope>NUCLEOTIDE SEQUENCE [LARGE SCALE GENOMIC DNA]</scope>
    <source>
        <strain evidence="4 5">JCM32116</strain>
    </source>
</reference>
<evidence type="ECO:0000256" key="2">
    <source>
        <dbReference type="ARBA" id="ARBA00022691"/>
    </source>
</evidence>
<protein>
    <recommendedName>
        <fullName evidence="3">Methyltransferase domain-containing protein</fullName>
    </recommendedName>
</protein>
<gene>
    <name evidence="4" type="ORF">SACC_15330</name>
</gene>
<keyword evidence="1" id="KW-0489">Methyltransferase</keyword>